<organism evidence="2 3">
    <name type="scientific">Haoranjiania flava</name>
    <dbReference type="NCBI Taxonomy" id="1856322"/>
    <lineage>
        <taxon>Bacteria</taxon>
        <taxon>Pseudomonadati</taxon>
        <taxon>Bacteroidota</taxon>
        <taxon>Chitinophagia</taxon>
        <taxon>Chitinophagales</taxon>
        <taxon>Chitinophagaceae</taxon>
        <taxon>Haoranjiania</taxon>
    </lineage>
</organism>
<proteinExistence type="predicted"/>
<protein>
    <recommendedName>
        <fullName evidence="1">Nucleotide modification associated domain-containing protein</fullName>
    </recommendedName>
</protein>
<dbReference type="AlphaFoldDB" id="A0AAE3IMS6"/>
<sequence>MKVILSRKGFDSKMGGKPSPIINIDGKWKYLPLPIPYPVSDTIYDDIVLYNKYKISDVIEELVSEKIRKKNNINASDKCHLDPILELTKIGNKTLQPALGQSDQAESALKKCGVDKGDVFLFFGWYKFAKKNQEDKYQYFSKGDKDQLRELLGLEGRANNALLDKIISDGIHVIYGYLQVGEKYDLCDEGHSNIPEGLKCHPHYKFHQEYFSKSNKERKKLEPKLKTNTHNSIYAAASFLNNQKGIPGSGLLNYHKDLVLSHFDIPQSETYKKSQWKKDFFSCNNYTFTHIKQEKDYIQSPARGQELICKDNALQQWAINLIENHKQKK</sequence>
<feature type="domain" description="Nucleotide modification associated" evidence="1">
    <location>
        <begin position="2"/>
        <end position="309"/>
    </location>
</feature>
<accession>A0AAE3IMS6</accession>
<reference evidence="2" key="1">
    <citation type="submission" date="2022-10" db="EMBL/GenBank/DDBJ databases">
        <authorList>
            <person name="Kim H.S."/>
            <person name="Kim J.-S."/>
            <person name="Suh M.K."/>
            <person name="Eom M.K."/>
            <person name="Lee J.-S."/>
        </authorList>
    </citation>
    <scope>NUCLEOTIDE SEQUENCE</scope>
    <source>
        <strain evidence="2">LIP-5</strain>
    </source>
</reference>
<gene>
    <name evidence="2" type="ORF">OD355_05490</name>
</gene>
<dbReference type="Pfam" id="PF18754">
    <property type="entry name" value="Nmad3"/>
    <property type="match status" value="1"/>
</dbReference>
<dbReference type="RefSeq" id="WP_263037456.1">
    <property type="nucleotide sequence ID" value="NZ_JAOTPL010000005.1"/>
</dbReference>
<evidence type="ECO:0000313" key="2">
    <source>
        <dbReference type="EMBL" id="MCU7693968.1"/>
    </source>
</evidence>
<name>A0AAE3IMS6_9BACT</name>
<evidence type="ECO:0000259" key="1">
    <source>
        <dbReference type="Pfam" id="PF18754"/>
    </source>
</evidence>
<evidence type="ECO:0000313" key="3">
    <source>
        <dbReference type="Proteomes" id="UP001209317"/>
    </source>
</evidence>
<dbReference type="EMBL" id="JAOTPL010000005">
    <property type="protein sequence ID" value="MCU7693968.1"/>
    <property type="molecule type" value="Genomic_DNA"/>
</dbReference>
<keyword evidence="3" id="KW-1185">Reference proteome</keyword>
<dbReference type="InterPro" id="IPR041135">
    <property type="entry name" value="Nmad3"/>
</dbReference>
<dbReference type="Proteomes" id="UP001209317">
    <property type="component" value="Unassembled WGS sequence"/>
</dbReference>
<comment type="caution">
    <text evidence="2">The sequence shown here is derived from an EMBL/GenBank/DDBJ whole genome shotgun (WGS) entry which is preliminary data.</text>
</comment>